<reference evidence="2" key="1">
    <citation type="submission" date="2022-12" db="EMBL/GenBank/DDBJ databases">
        <authorList>
            <person name="Petersen C."/>
        </authorList>
    </citation>
    <scope>NUCLEOTIDE SEQUENCE</scope>
    <source>
        <strain evidence="2">IBT 29495</strain>
    </source>
</reference>
<protein>
    <submittedName>
        <fullName evidence="2">Uncharacterized protein</fullName>
    </submittedName>
</protein>
<dbReference type="AlphaFoldDB" id="A0A9W9Y1S3"/>
<name>A0A9W9Y1S3_9EURO</name>
<gene>
    <name evidence="2" type="ORF">N7463_003477</name>
</gene>
<evidence type="ECO:0000256" key="1">
    <source>
        <dbReference type="SAM" id="MobiDB-lite"/>
    </source>
</evidence>
<feature type="compositionally biased region" description="Basic and acidic residues" evidence="1">
    <location>
        <begin position="15"/>
        <end position="28"/>
    </location>
</feature>
<sequence length="123" mass="14034">MNKASLVGSLADLEGSSRWREKPRDGTKPTRWAATDPLGFSSDPVVLDYDEWKGEYGAQRLMTSNYGFANYCCDTMFESNGRYHLWARENNSLARILHGLEESKQIIDDWGEGALFMEWIGFV</sequence>
<dbReference type="EMBL" id="JAPWDS010000002">
    <property type="protein sequence ID" value="KAJ5513925.1"/>
    <property type="molecule type" value="Genomic_DNA"/>
</dbReference>
<accession>A0A9W9Y1S3</accession>
<proteinExistence type="predicted"/>
<evidence type="ECO:0000313" key="3">
    <source>
        <dbReference type="Proteomes" id="UP001149954"/>
    </source>
</evidence>
<keyword evidence="3" id="KW-1185">Reference proteome</keyword>
<organism evidence="2 3">
    <name type="scientific">Penicillium fimorum</name>
    <dbReference type="NCBI Taxonomy" id="1882269"/>
    <lineage>
        <taxon>Eukaryota</taxon>
        <taxon>Fungi</taxon>
        <taxon>Dikarya</taxon>
        <taxon>Ascomycota</taxon>
        <taxon>Pezizomycotina</taxon>
        <taxon>Eurotiomycetes</taxon>
        <taxon>Eurotiomycetidae</taxon>
        <taxon>Eurotiales</taxon>
        <taxon>Aspergillaceae</taxon>
        <taxon>Penicillium</taxon>
    </lineage>
</organism>
<comment type="caution">
    <text evidence="2">The sequence shown here is derived from an EMBL/GenBank/DDBJ whole genome shotgun (WGS) entry which is preliminary data.</text>
</comment>
<dbReference type="Proteomes" id="UP001149954">
    <property type="component" value="Unassembled WGS sequence"/>
</dbReference>
<feature type="region of interest" description="Disordered" evidence="1">
    <location>
        <begin position="14"/>
        <end position="33"/>
    </location>
</feature>
<reference evidence="2" key="2">
    <citation type="journal article" date="2023" name="IMA Fungus">
        <title>Comparative genomic study of the Penicillium genus elucidates a diverse pangenome and 15 lateral gene transfer events.</title>
        <authorList>
            <person name="Petersen C."/>
            <person name="Sorensen T."/>
            <person name="Nielsen M.R."/>
            <person name="Sondergaard T.E."/>
            <person name="Sorensen J.L."/>
            <person name="Fitzpatrick D.A."/>
            <person name="Frisvad J.C."/>
            <person name="Nielsen K.L."/>
        </authorList>
    </citation>
    <scope>NUCLEOTIDE SEQUENCE</scope>
    <source>
        <strain evidence="2">IBT 29495</strain>
    </source>
</reference>
<evidence type="ECO:0000313" key="2">
    <source>
        <dbReference type="EMBL" id="KAJ5513925.1"/>
    </source>
</evidence>
<dbReference type="OrthoDB" id="4255864at2759"/>